<sequence length="268" mass="30306">METIFNYKSLQRAITAFQENYPNIPVFCIGKSIQNRKLYALKLGHGNKKIFFNGAHHGMEWLTAKLLMQFAKDLAADTYSTHTLLDACTLYLVPMVNPDGVEIAVSGKQWQANARGVDLNHNYDALWHLSKQGEPEAGVLGPGPTRFSGPFPESEPESRAIADFTRQNSFDLVMAFHSQGEVIYWDFCGFAPDKSFVYAKRFEAVSPYRMDSPKGIASYGGYKDWFIRTFRRPGFTIEIGQGENPLPPEDFPKIYARTLPLMLEAMKL</sequence>
<evidence type="ECO:0000256" key="7">
    <source>
        <dbReference type="ARBA" id="ARBA00023049"/>
    </source>
</evidence>
<dbReference type="InterPro" id="IPR000834">
    <property type="entry name" value="Peptidase_M14"/>
</dbReference>
<evidence type="ECO:0000256" key="8">
    <source>
        <dbReference type="PROSITE-ProRule" id="PRU01379"/>
    </source>
</evidence>
<dbReference type="PANTHER" id="PTHR11705:SF143">
    <property type="entry name" value="SLL0236 PROTEIN"/>
    <property type="match status" value="1"/>
</dbReference>
<evidence type="ECO:0000256" key="4">
    <source>
        <dbReference type="ARBA" id="ARBA00022723"/>
    </source>
</evidence>
<dbReference type="SUPFAM" id="SSF53187">
    <property type="entry name" value="Zn-dependent exopeptidases"/>
    <property type="match status" value="1"/>
</dbReference>
<dbReference type="PANTHER" id="PTHR11705">
    <property type="entry name" value="PROTEASE FAMILY M14 CARBOXYPEPTIDASE A,B"/>
    <property type="match status" value="1"/>
</dbReference>
<evidence type="ECO:0000313" key="11">
    <source>
        <dbReference type="Proteomes" id="UP000806542"/>
    </source>
</evidence>
<reference evidence="10" key="1">
    <citation type="submission" date="2020-10" db="EMBL/GenBank/DDBJ databases">
        <title>ChiBAC.</title>
        <authorList>
            <person name="Zenner C."/>
            <person name="Hitch T.C.A."/>
            <person name="Clavel T."/>
        </authorList>
    </citation>
    <scope>NUCLEOTIDE SEQUENCE</scope>
    <source>
        <strain evidence="10">DSM 107454</strain>
    </source>
</reference>
<organism evidence="10 11">
    <name type="scientific">Ructibacterium gallinarum</name>
    <dbReference type="NCBI Taxonomy" id="2779355"/>
    <lineage>
        <taxon>Bacteria</taxon>
        <taxon>Bacillati</taxon>
        <taxon>Bacillota</taxon>
        <taxon>Clostridia</taxon>
        <taxon>Eubacteriales</taxon>
        <taxon>Oscillospiraceae</taxon>
        <taxon>Ructibacterium</taxon>
    </lineage>
</organism>
<feature type="active site" description="Proton donor/acceptor" evidence="8">
    <location>
        <position position="238"/>
    </location>
</feature>
<protein>
    <recommendedName>
        <fullName evidence="9">Peptidase M14 domain-containing protein</fullName>
    </recommendedName>
</protein>
<dbReference type="GO" id="GO:0004181">
    <property type="term" value="F:metallocarboxypeptidase activity"/>
    <property type="evidence" value="ECO:0007669"/>
    <property type="project" value="InterPro"/>
</dbReference>
<proteinExistence type="inferred from homology"/>
<dbReference type="EMBL" id="JADCKB010000010">
    <property type="protein sequence ID" value="MBE5040029.1"/>
    <property type="molecule type" value="Genomic_DNA"/>
</dbReference>
<evidence type="ECO:0000256" key="5">
    <source>
        <dbReference type="ARBA" id="ARBA00022801"/>
    </source>
</evidence>
<evidence type="ECO:0000256" key="3">
    <source>
        <dbReference type="ARBA" id="ARBA00022670"/>
    </source>
</evidence>
<dbReference type="PROSITE" id="PS00132">
    <property type="entry name" value="CARBOXYPEPT_ZN_1"/>
    <property type="match status" value="1"/>
</dbReference>
<comment type="cofactor">
    <cofactor evidence="1">
        <name>Zn(2+)</name>
        <dbReference type="ChEBI" id="CHEBI:29105"/>
    </cofactor>
</comment>
<feature type="domain" description="Peptidase M14" evidence="9">
    <location>
        <begin position="3"/>
        <end position="268"/>
    </location>
</feature>
<comment type="caution">
    <text evidence="10">The sequence shown here is derived from an EMBL/GenBank/DDBJ whole genome shotgun (WGS) entry which is preliminary data.</text>
</comment>
<dbReference type="Proteomes" id="UP000806542">
    <property type="component" value="Unassembled WGS sequence"/>
</dbReference>
<keyword evidence="11" id="KW-1185">Reference proteome</keyword>
<evidence type="ECO:0000313" key="10">
    <source>
        <dbReference type="EMBL" id="MBE5040029.1"/>
    </source>
</evidence>
<dbReference type="GO" id="GO:0005615">
    <property type="term" value="C:extracellular space"/>
    <property type="evidence" value="ECO:0007669"/>
    <property type="project" value="TreeGrafter"/>
</dbReference>
<dbReference type="InterPro" id="IPR034274">
    <property type="entry name" value="ENP1_M14_CPD"/>
</dbReference>
<dbReference type="PROSITE" id="PS52035">
    <property type="entry name" value="PEPTIDASE_M14"/>
    <property type="match status" value="1"/>
</dbReference>
<dbReference type="SMART" id="SM00631">
    <property type="entry name" value="Zn_pept"/>
    <property type="match status" value="1"/>
</dbReference>
<keyword evidence="3" id="KW-0645">Protease</keyword>
<dbReference type="Gene3D" id="3.40.630.10">
    <property type="entry name" value="Zn peptidases"/>
    <property type="match status" value="1"/>
</dbReference>
<dbReference type="PRINTS" id="PR00765">
    <property type="entry name" value="CRBOXYPTASEA"/>
</dbReference>
<evidence type="ECO:0000256" key="6">
    <source>
        <dbReference type="ARBA" id="ARBA00022833"/>
    </source>
</evidence>
<keyword evidence="6" id="KW-0862">Zinc</keyword>
<dbReference type="AlphaFoldDB" id="A0A9D5R923"/>
<evidence type="ECO:0000256" key="2">
    <source>
        <dbReference type="ARBA" id="ARBA00005988"/>
    </source>
</evidence>
<name>A0A9D5R923_9FIRM</name>
<keyword evidence="7" id="KW-0482">Metalloprotease</keyword>
<dbReference type="CDD" id="cd06229">
    <property type="entry name" value="M14_Endopeptidase_I"/>
    <property type="match status" value="1"/>
</dbReference>
<evidence type="ECO:0000256" key="1">
    <source>
        <dbReference type="ARBA" id="ARBA00001947"/>
    </source>
</evidence>
<gene>
    <name evidence="10" type="ORF">INF28_06070</name>
</gene>
<dbReference type="RefSeq" id="WP_226392578.1">
    <property type="nucleotide sequence ID" value="NZ_JADCKB010000010.1"/>
</dbReference>
<dbReference type="InterPro" id="IPR057246">
    <property type="entry name" value="CARBOXYPEPT_ZN_1"/>
</dbReference>
<comment type="similarity">
    <text evidence="2 8">Belongs to the peptidase M14 family.</text>
</comment>
<dbReference type="GO" id="GO:0006508">
    <property type="term" value="P:proteolysis"/>
    <property type="evidence" value="ECO:0007669"/>
    <property type="project" value="UniProtKB-KW"/>
</dbReference>
<accession>A0A9D5R923</accession>
<dbReference type="GO" id="GO:0008270">
    <property type="term" value="F:zinc ion binding"/>
    <property type="evidence" value="ECO:0007669"/>
    <property type="project" value="InterPro"/>
</dbReference>
<keyword evidence="4" id="KW-0479">Metal-binding</keyword>
<evidence type="ECO:0000259" key="9">
    <source>
        <dbReference type="PROSITE" id="PS52035"/>
    </source>
</evidence>
<keyword evidence="5" id="KW-0378">Hydrolase</keyword>
<dbReference type="Pfam" id="PF00246">
    <property type="entry name" value="Peptidase_M14"/>
    <property type="match status" value="1"/>
</dbReference>